<dbReference type="Proteomes" id="UP000189670">
    <property type="component" value="Unassembled WGS sequence"/>
</dbReference>
<gene>
    <name evidence="1" type="ORF">OMM_06786</name>
</gene>
<dbReference type="AlphaFoldDB" id="A0A1V1PFY9"/>
<organism evidence="1 2">
    <name type="scientific">Candidatus Magnetoglobus multicellularis str. Araruama</name>
    <dbReference type="NCBI Taxonomy" id="890399"/>
    <lineage>
        <taxon>Bacteria</taxon>
        <taxon>Pseudomonadati</taxon>
        <taxon>Thermodesulfobacteriota</taxon>
        <taxon>Desulfobacteria</taxon>
        <taxon>Desulfobacterales</taxon>
        <taxon>Desulfobacteraceae</taxon>
        <taxon>Candidatus Magnetoglobus</taxon>
    </lineage>
</organism>
<evidence type="ECO:0000313" key="1">
    <source>
        <dbReference type="EMBL" id="ETR73696.1"/>
    </source>
</evidence>
<dbReference type="InterPro" id="IPR018247">
    <property type="entry name" value="EF_Hand_1_Ca_BS"/>
</dbReference>
<comment type="caution">
    <text evidence="1">The sequence shown here is derived from an EMBL/GenBank/DDBJ whole genome shotgun (WGS) entry which is preliminary data.</text>
</comment>
<accession>A0A1V1PFY9</accession>
<name>A0A1V1PFY9_9BACT</name>
<sequence>MNDMKKSQKIIATLLIGALLITCLPFGNMDDISQDGHVDLEDVILVVKGVARTAETNQSLRVRVGKALSVINVAAGLKKVIKKTKDQSNISSSNDNLFLISTYSYGLPINNVKTISFASDDFHSVYILPELPPPRLLI</sequence>
<dbReference type="PROSITE" id="PS00018">
    <property type="entry name" value="EF_HAND_1"/>
    <property type="match status" value="1"/>
</dbReference>
<protein>
    <submittedName>
        <fullName evidence="1">Uncharacterized protein</fullName>
    </submittedName>
</protein>
<dbReference type="EMBL" id="ATBP01000043">
    <property type="protein sequence ID" value="ETR73696.1"/>
    <property type="molecule type" value="Genomic_DNA"/>
</dbReference>
<proteinExistence type="predicted"/>
<evidence type="ECO:0000313" key="2">
    <source>
        <dbReference type="Proteomes" id="UP000189670"/>
    </source>
</evidence>
<reference evidence="2" key="1">
    <citation type="submission" date="2012-11" db="EMBL/GenBank/DDBJ databases">
        <authorList>
            <person name="Lucero-Rivera Y.E."/>
            <person name="Tovar-Ramirez D."/>
        </authorList>
    </citation>
    <scope>NUCLEOTIDE SEQUENCE [LARGE SCALE GENOMIC DNA]</scope>
    <source>
        <strain evidence="2">Araruama</strain>
    </source>
</reference>